<comment type="similarity">
    <text evidence="2 6">Belongs to the multi antimicrobial extrusion (MATE) (TC 2.A.66.1) family.</text>
</comment>
<feature type="transmembrane region" description="Helical" evidence="6">
    <location>
        <begin position="156"/>
        <end position="179"/>
    </location>
</feature>
<dbReference type="AlphaFoldDB" id="A0AAV5E8B6"/>
<dbReference type="EMBL" id="BQKI01000074">
    <property type="protein sequence ID" value="GJN19603.1"/>
    <property type="molecule type" value="Genomic_DNA"/>
</dbReference>
<feature type="transmembrane region" description="Helical" evidence="6">
    <location>
        <begin position="112"/>
        <end position="135"/>
    </location>
</feature>
<evidence type="ECO:0000256" key="6">
    <source>
        <dbReference type="RuleBase" id="RU004914"/>
    </source>
</evidence>
<feature type="transmembrane region" description="Helical" evidence="6">
    <location>
        <begin position="913"/>
        <end position="945"/>
    </location>
</feature>
<evidence type="ECO:0000256" key="2">
    <source>
        <dbReference type="ARBA" id="ARBA00010199"/>
    </source>
</evidence>
<keyword evidence="5 6" id="KW-0472">Membrane</keyword>
<feature type="transmembrane region" description="Helical" evidence="6">
    <location>
        <begin position="333"/>
        <end position="353"/>
    </location>
</feature>
<dbReference type="CDD" id="cd13132">
    <property type="entry name" value="MATE_eukaryotic"/>
    <property type="match status" value="2"/>
</dbReference>
<evidence type="ECO:0000313" key="8">
    <source>
        <dbReference type="EMBL" id="GJN19603.1"/>
    </source>
</evidence>
<feature type="transmembrane region" description="Helical" evidence="6">
    <location>
        <begin position="374"/>
        <end position="397"/>
    </location>
</feature>
<feature type="transmembrane region" description="Helical" evidence="6">
    <location>
        <begin position="75"/>
        <end position="100"/>
    </location>
</feature>
<evidence type="ECO:0000256" key="1">
    <source>
        <dbReference type="ARBA" id="ARBA00004141"/>
    </source>
</evidence>
<dbReference type="GO" id="GO:0042910">
    <property type="term" value="F:xenobiotic transmembrane transporter activity"/>
    <property type="evidence" value="ECO:0007669"/>
    <property type="project" value="InterPro"/>
</dbReference>
<feature type="transmembrane region" description="Helical" evidence="6">
    <location>
        <begin position="219"/>
        <end position="242"/>
    </location>
</feature>
<gene>
    <name evidence="8" type="primary">gb06897</name>
    <name evidence="8" type="ORF">PR202_gb06897</name>
</gene>
<dbReference type="GO" id="GO:0015297">
    <property type="term" value="F:antiporter activity"/>
    <property type="evidence" value="ECO:0007669"/>
    <property type="project" value="InterPro"/>
</dbReference>
<dbReference type="Pfam" id="PF01554">
    <property type="entry name" value="MatE"/>
    <property type="match status" value="4"/>
</dbReference>
<dbReference type="NCBIfam" id="TIGR00797">
    <property type="entry name" value="matE"/>
    <property type="match status" value="2"/>
</dbReference>
<dbReference type="Proteomes" id="UP001054889">
    <property type="component" value="Unassembled WGS sequence"/>
</dbReference>
<accession>A0AAV5E8B6</accession>
<feature type="transmembrane region" description="Helical" evidence="6">
    <location>
        <begin position="254"/>
        <end position="273"/>
    </location>
</feature>
<dbReference type="GO" id="GO:1990961">
    <property type="term" value="P:xenobiotic detoxification by transmembrane export across the plasma membrane"/>
    <property type="evidence" value="ECO:0007669"/>
    <property type="project" value="InterPro"/>
</dbReference>
<keyword evidence="4 6" id="KW-1133">Transmembrane helix</keyword>
<comment type="subcellular location">
    <subcellularLocation>
        <location evidence="1">Membrane</location>
        <topology evidence="1">Multi-pass membrane protein</topology>
    </subcellularLocation>
</comment>
<feature type="transmembrane region" description="Helical" evidence="6">
    <location>
        <begin position="471"/>
        <end position="496"/>
    </location>
</feature>
<proteinExistence type="inferred from homology"/>
<dbReference type="GO" id="GO:0016020">
    <property type="term" value="C:membrane"/>
    <property type="evidence" value="ECO:0007669"/>
    <property type="project" value="UniProtKB-SubCell"/>
</dbReference>
<name>A0AAV5E8B6_ELECO</name>
<feature type="transmembrane region" description="Helical" evidence="6">
    <location>
        <begin position="883"/>
        <end position="901"/>
    </location>
</feature>
<feature type="compositionally biased region" description="Basic and acidic residues" evidence="7">
    <location>
        <begin position="533"/>
        <end position="546"/>
    </location>
</feature>
<reference evidence="8" key="2">
    <citation type="submission" date="2021-12" db="EMBL/GenBank/DDBJ databases">
        <title>Resequencing data analysis of finger millet.</title>
        <authorList>
            <person name="Hatakeyama M."/>
            <person name="Aluri S."/>
            <person name="Balachadran M.T."/>
            <person name="Sivarajan S.R."/>
            <person name="Poveda L."/>
            <person name="Shimizu-Inatsugi R."/>
            <person name="Schlapbach R."/>
            <person name="Sreeman S.M."/>
            <person name="Shimizu K.K."/>
        </authorList>
    </citation>
    <scope>NUCLEOTIDE SEQUENCE</scope>
</reference>
<dbReference type="PANTHER" id="PTHR11206">
    <property type="entry name" value="MULTIDRUG RESISTANCE PROTEIN"/>
    <property type="match status" value="1"/>
</dbReference>
<comment type="caution">
    <text evidence="8">The sequence shown here is derived from an EMBL/GenBank/DDBJ whole genome shotgun (WGS) entry which is preliminary data.</text>
</comment>
<feature type="region of interest" description="Disordered" evidence="7">
    <location>
        <begin position="509"/>
        <end position="548"/>
    </location>
</feature>
<evidence type="ECO:0000256" key="5">
    <source>
        <dbReference type="ARBA" id="ARBA00023136"/>
    </source>
</evidence>
<feature type="transmembrane region" description="Helical" evidence="6">
    <location>
        <begin position="637"/>
        <end position="656"/>
    </location>
</feature>
<evidence type="ECO:0000256" key="7">
    <source>
        <dbReference type="SAM" id="MobiDB-lite"/>
    </source>
</evidence>
<dbReference type="InterPro" id="IPR002528">
    <property type="entry name" value="MATE_fam"/>
</dbReference>
<feature type="transmembrane region" description="Helical" evidence="6">
    <location>
        <begin position="668"/>
        <end position="689"/>
    </location>
</feature>
<feature type="transmembrane region" description="Helical" evidence="6">
    <location>
        <begin position="701"/>
        <end position="724"/>
    </location>
</feature>
<evidence type="ECO:0000313" key="9">
    <source>
        <dbReference type="Proteomes" id="UP001054889"/>
    </source>
</evidence>
<feature type="transmembrane region" description="Helical" evidence="6">
    <location>
        <begin position="736"/>
        <end position="755"/>
    </location>
</feature>
<evidence type="ECO:0000256" key="3">
    <source>
        <dbReference type="ARBA" id="ARBA00022692"/>
    </source>
</evidence>
<feature type="compositionally biased region" description="Polar residues" evidence="7">
    <location>
        <begin position="509"/>
        <end position="520"/>
    </location>
</feature>
<keyword evidence="3 6" id="KW-0812">Transmembrane</keyword>
<feature type="transmembrane region" description="Helical" evidence="6">
    <location>
        <begin position="839"/>
        <end position="862"/>
    </location>
</feature>
<dbReference type="InterPro" id="IPR045069">
    <property type="entry name" value="MATE_euk"/>
</dbReference>
<protein>
    <recommendedName>
        <fullName evidence="6">Protein DETOXIFICATION</fullName>
    </recommendedName>
    <alternativeName>
        <fullName evidence="6">Multidrug and toxic compound extrusion protein</fullName>
    </alternativeName>
</protein>
<keyword evidence="9" id="KW-1185">Reference proteome</keyword>
<reference evidence="8" key="1">
    <citation type="journal article" date="2018" name="DNA Res.">
        <title>Multiple hybrid de novo genome assembly of finger millet, an orphan allotetraploid crop.</title>
        <authorList>
            <person name="Hatakeyama M."/>
            <person name="Aluri S."/>
            <person name="Balachadran M.T."/>
            <person name="Sivarajan S.R."/>
            <person name="Patrignani A."/>
            <person name="Gruter S."/>
            <person name="Poveda L."/>
            <person name="Shimizu-Inatsugi R."/>
            <person name="Baeten J."/>
            <person name="Francoijs K.J."/>
            <person name="Nataraja K.N."/>
            <person name="Reddy Y.A.N."/>
            <person name="Phadnis S."/>
            <person name="Ravikumar R.L."/>
            <person name="Schlapbach R."/>
            <person name="Sreeman S.M."/>
            <person name="Shimizu K.K."/>
        </authorList>
    </citation>
    <scope>NUCLEOTIDE SEQUENCE</scope>
</reference>
<feature type="transmembrane region" description="Helical" evidence="6">
    <location>
        <begin position="604"/>
        <end position="625"/>
    </location>
</feature>
<sequence>MWKNLPPEACGSSNNYQGHRGDRSAPFLDFFLSRFLTRTRKMEAPLLDDAKTGSEKKVAGDEQWCSVWSECKKQLFLAGPLVSVFLLMNVIQIISIMFVGHLGKLDLAAASIGNAFAFVTGLYLLVGLTTGLETLCGQAFGAGQHHMLGVYKQRAMLVLAVLSVPLAALWACAGEILAWCGQDPIIAQVAGSYIRWLIPLLFVHGQLHCHIRFLQTQNIVVPVMLSSATAAIGHPFVCWMLAYGVGLGIRGVALANAVSYLLNLFILAIYIRVSPSCKATWTGFSRDAFHFQGIRGFLKIGVPSSLMLCLERWSMELLVLLSGLLPNPKLETAVFSICLRTMTFAGMVSFGLGAAVSTRVSNELGSGKPATARLAALVVMILSVSMCVSQGLVMVLARNLFGYAFSNDAEVAKYAARAMPIVAVAILFNGQVDVLSGVVRGCGRQKLGAMINLAAYYVAVNNPGLNNSQQGLWFGLVCGVAVQLLLLLSISLCTNWNQQALEAKDRVFRSSTHPQETNQSMEEEAALLVPTGTDEKRGGGGEKGEESSAANEVKKQVYLAGPLVAWCLLQNVVQMISLMFVGHLGELALSGASMDTSFAGVTGFSLLSGMACSLDTLCGQAFGAGQHNMLGVYKQRAMLILALVSVLVAMVWANTGEILAWCGQDAEIAVGAGSYIRRLIPALFVFGALQCHVRFLQTQNLVVPVMLSSGATALCHPAVCWLMVHRLGMGADGAALANSVSYLANLCVLAVYVRISPDCERTWTGLSREAFRGVAGFLKLAVPSAVMVCMKWWSFGIMVLLSSRLPNPKLKTAVLSICTRVSNELGAGHPQAAHRATRIVMLLAVAVGVSEGLGMVLLRDLWGYMYSNEEEEVTRYIARMMPILAVAIFFDGLQFVFSGVVRGCGRQNAGDLVAYYLTGIPAAFIFAFVCHLGGMVFCFLSTIFLRINGSVGKALNAKERVVYSVVFVDATT</sequence>
<feature type="transmembrane region" description="Helical" evidence="6">
    <location>
        <begin position="563"/>
        <end position="584"/>
    </location>
</feature>
<evidence type="ECO:0000256" key="4">
    <source>
        <dbReference type="ARBA" id="ARBA00022989"/>
    </source>
</evidence>
<organism evidence="8 9">
    <name type="scientific">Eleusine coracana subsp. coracana</name>
    <dbReference type="NCBI Taxonomy" id="191504"/>
    <lineage>
        <taxon>Eukaryota</taxon>
        <taxon>Viridiplantae</taxon>
        <taxon>Streptophyta</taxon>
        <taxon>Embryophyta</taxon>
        <taxon>Tracheophyta</taxon>
        <taxon>Spermatophyta</taxon>
        <taxon>Magnoliopsida</taxon>
        <taxon>Liliopsida</taxon>
        <taxon>Poales</taxon>
        <taxon>Poaceae</taxon>
        <taxon>PACMAD clade</taxon>
        <taxon>Chloridoideae</taxon>
        <taxon>Cynodonteae</taxon>
        <taxon>Eleusininae</taxon>
        <taxon>Eleusine</taxon>
    </lineage>
</organism>